<dbReference type="InterPro" id="IPR035969">
    <property type="entry name" value="Rab-GAP_TBC_sf"/>
</dbReference>
<evidence type="ECO:0000256" key="3">
    <source>
        <dbReference type="ARBA" id="ARBA00022473"/>
    </source>
</evidence>
<dbReference type="GO" id="GO:0099041">
    <property type="term" value="P:vesicle tethering to Golgi"/>
    <property type="evidence" value="ECO:0007669"/>
    <property type="project" value="TreeGrafter"/>
</dbReference>
<feature type="domain" description="Rab-GAP TBC" evidence="5">
    <location>
        <begin position="34"/>
        <end position="214"/>
    </location>
</feature>
<dbReference type="FunFam" id="1.10.472.80:FF:000017">
    <property type="entry name" value="TBC1 domain family member 23"/>
    <property type="match status" value="1"/>
</dbReference>
<organism evidence="7 8">
    <name type="scientific">Dimorphilus gyrociliatus</name>
    <dbReference type="NCBI Taxonomy" id="2664684"/>
    <lineage>
        <taxon>Eukaryota</taxon>
        <taxon>Metazoa</taxon>
        <taxon>Spiralia</taxon>
        <taxon>Lophotrochozoa</taxon>
        <taxon>Annelida</taxon>
        <taxon>Polychaeta</taxon>
        <taxon>Polychaeta incertae sedis</taxon>
        <taxon>Dinophilidae</taxon>
        <taxon>Dimorphilus</taxon>
    </lineage>
</organism>
<dbReference type="PROSITE" id="PS50206">
    <property type="entry name" value="RHODANESE_3"/>
    <property type="match status" value="1"/>
</dbReference>
<dbReference type="GO" id="GO:0005802">
    <property type="term" value="C:trans-Golgi network"/>
    <property type="evidence" value="ECO:0007669"/>
    <property type="project" value="TreeGrafter"/>
</dbReference>
<dbReference type="Pfam" id="PF00566">
    <property type="entry name" value="RabGAP-TBC"/>
    <property type="match status" value="1"/>
</dbReference>
<dbReference type="Gene3D" id="1.10.472.80">
    <property type="entry name" value="Ypt/Rab-GAP domain of gyp1p, domain 3"/>
    <property type="match status" value="1"/>
</dbReference>
<sequence>MADDEEIRSGIAEDNGLGENADIETVRKISKYRTIANELRPESWKACLAVTGKANVLSGFDELYNLPEQNEIRDKCESIVESLDDLENRLSAVSDLEAIITFYCKSKNLSFDPNNGWLEVLKPMLTMGYSRTDLYNVFYAFLSKYTPRECKKDGKPFHLFRLLLLYHDPELCSFLDTRRITPDLYAQTWFRSMFSSCCDMEVIQSMWDVYFQHADSFLIFFLALVILVNAKDQIVGMMNDDKESILETLQALPGALEADDIEDFCSLAQYYSSKTPQSFRMDYEIPLFGSTLAVQRHELVTNVAQALCLPVVVSELLQANQSSSQSDCVRYFLIDCRPAEQYNAGHLPVAFHLDAQLMLRNPSEFSTTVQALFATQSQALATGSVAAGEHLCFIGSGRDAEDKYLHMVVSHFLQRDVRYVSIAKGGYKSLHKLLENFLSDALKEHCPKNCLECSDENGSASSMASNSNLLDDIKKEKEQASNLINKWSSALKSKSAVMKDKVTRYIKNEGNQEQPRHVSSSDKVGKRYRNMSNVFSIGDDEDEEPMVAKNKSDKSEIVKLGVWLEKPEVTKYFECQHISRQDNQSFESFLVLTESFLFVLRVISRKTNQASVQAKRPLSSIVKITSNKKRQEIITLKYGVHDEANGLVINDVDRFFIPNASQATKHIKFAIMKVLDALEVS</sequence>
<dbReference type="GO" id="GO:0005829">
    <property type="term" value="C:cytosol"/>
    <property type="evidence" value="ECO:0007669"/>
    <property type="project" value="GOC"/>
</dbReference>
<dbReference type="AlphaFoldDB" id="A0A7I8W5M3"/>
<evidence type="ECO:0000256" key="1">
    <source>
        <dbReference type="ARBA" id="ARBA00004601"/>
    </source>
</evidence>
<dbReference type="InterPro" id="IPR001763">
    <property type="entry name" value="Rhodanese-like_dom"/>
</dbReference>
<keyword evidence="8" id="KW-1185">Reference proteome</keyword>
<name>A0A7I8W5M3_9ANNE</name>
<comment type="subcellular location">
    <subcellularLocation>
        <location evidence="1">Golgi apparatus</location>
        <location evidence="1">trans-Golgi network</location>
    </subcellularLocation>
</comment>
<keyword evidence="4" id="KW-0333">Golgi apparatus</keyword>
<proteinExistence type="predicted"/>
<dbReference type="SUPFAM" id="SSF47923">
    <property type="entry name" value="Ypt/Rab-GAP domain of gyp1p"/>
    <property type="match status" value="1"/>
</dbReference>
<dbReference type="Proteomes" id="UP000549394">
    <property type="component" value="Unassembled WGS sequence"/>
</dbReference>
<dbReference type="InterPro" id="IPR045799">
    <property type="entry name" value="TBC1D23_C"/>
</dbReference>
<dbReference type="EMBL" id="CAJFCJ010000019">
    <property type="protein sequence ID" value="CAD5123808.1"/>
    <property type="molecule type" value="Genomic_DNA"/>
</dbReference>
<dbReference type="InterPro" id="IPR036873">
    <property type="entry name" value="Rhodanese-like_dom_sf"/>
</dbReference>
<dbReference type="InterPro" id="IPR039755">
    <property type="entry name" value="TBC1D23"/>
</dbReference>
<keyword evidence="3" id="KW-0217">Developmental protein</keyword>
<comment type="caution">
    <text evidence="7">The sequence shown here is derived from an EMBL/GenBank/DDBJ whole genome shotgun (WGS) entry which is preliminary data.</text>
</comment>
<dbReference type="CDD" id="cd20788">
    <property type="entry name" value="TBC1D23_C-like"/>
    <property type="match status" value="1"/>
</dbReference>
<accession>A0A7I8W5M3</accession>
<dbReference type="PANTHER" id="PTHR13297">
    <property type="entry name" value="TBC1 DOMAIN FAMILY MEMBER 23-RELATED"/>
    <property type="match status" value="1"/>
</dbReference>
<evidence type="ECO:0000256" key="2">
    <source>
        <dbReference type="ARBA" id="ARBA00014207"/>
    </source>
</evidence>
<evidence type="ECO:0000259" key="5">
    <source>
        <dbReference type="PROSITE" id="PS50086"/>
    </source>
</evidence>
<evidence type="ECO:0000256" key="4">
    <source>
        <dbReference type="ARBA" id="ARBA00023034"/>
    </source>
</evidence>
<evidence type="ECO:0000313" key="7">
    <source>
        <dbReference type="EMBL" id="CAD5123808.1"/>
    </source>
</evidence>
<reference evidence="7 8" key="1">
    <citation type="submission" date="2020-08" db="EMBL/GenBank/DDBJ databases">
        <authorList>
            <person name="Hejnol A."/>
        </authorList>
    </citation>
    <scope>NUCLEOTIDE SEQUENCE [LARGE SCALE GENOMIC DNA]</scope>
</reference>
<gene>
    <name evidence="7" type="ORF">DGYR_LOCUS11442</name>
</gene>
<dbReference type="Pfam" id="PF00581">
    <property type="entry name" value="Rhodanese"/>
    <property type="match status" value="1"/>
</dbReference>
<dbReference type="GO" id="GO:0042147">
    <property type="term" value="P:retrograde transport, endosome to Golgi"/>
    <property type="evidence" value="ECO:0007669"/>
    <property type="project" value="InterPro"/>
</dbReference>
<protein>
    <recommendedName>
        <fullName evidence="2">TBC1 domain family member 23</fullName>
    </recommendedName>
</protein>
<evidence type="ECO:0000313" key="8">
    <source>
        <dbReference type="Proteomes" id="UP000549394"/>
    </source>
</evidence>
<dbReference type="SMART" id="SM00164">
    <property type="entry name" value="TBC"/>
    <property type="match status" value="1"/>
</dbReference>
<dbReference type="OrthoDB" id="73307at2759"/>
<evidence type="ECO:0000259" key="6">
    <source>
        <dbReference type="PROSITE" id="PS50206"/>
    </source>
</evidence>
<dbReference type="PROSITE" id="PS50086">
    <property type="entry name" value="TBC_RABGAP"/>
    <property type="match status" value="1"/>
</dbReference>
<dbReference type="PANTHER" id="PTHR13297:SF5">
    <property type="entry name" value="TBC1 DOMAIN FAMILY MEMBER 23"/>
    <property type="match status" value="1"/>
</dbReference>
<dbReference type="InterPro" id="IPR000195">
    <property type="entry name" value="Rab-GAP-TBC_dom"/>
</dbReference>
<dbReference type="Pfam" id="PF19430">
    <property type="entry name" value="TBC1D23_C"/>
    <property type="match status" value="1"/>
</dbReference>
<feature type="domain" description="Rhodanese" evidence="6">
    <location>
        <begin position="327"/>
        <end position="439"/>
    </location>
</feature>
<dbReference type="SUPFAM" id="SSF52821">
    <property type="entry name" value="Rhodanese/Cell cycle control phosphatase"/>
    <property type="match status" value="1"/>
</dbReference>
<dbReference type="Gene3D" id="3.40.250.10">
    <property type="entry name" value="Rhodanese-like domain"/>
    <property type="match status" value="1"/>
</dbReference>